<proteinExistence type="predicted"/>
<feature type="region of interest" description="Disordered" evidence="1">
    <location>
        <begin position="327"/>
        <end position="497"/>
    </location>
</feature>
<accession>A0ABR0JDD7</accession>
<organism evidence="2 3">
    <name type="scientific">Exophiala sideris</name>
    <dbReference type="NCBI Taxonomy" id="1016849"/>
    <lineage>
        <taxon>Eukaryota</taxon>
        <taxon>Fungi</taxon>
        <taxon>Dikarya</taxon>
        <taxon>Ascomycota</taxon>
        <taxon>Pezizomycotina</taxon>
        <taxon>Eurotiomycetes</taxon>
        <taxon>Chaetothyriomycetidae</taxon>
        <taxon>Chaetothyriales</taxon>
        <taxon>Herpotrichiellaceae</taxon>
        <taxon>Exophiala</taxon>
    </lineage>
</organism>
<feature type="compositionally biased region" description="Basic residues" evidence="1">
    <location>
        <begin position="1"/>
        <end position="10"/>
    </location>
</feature>
<keyword evidence="3" id="KW-1185">Reference proteome</keyword>
<reference evidence="2 3" key="1">
    <citation type="submission" date="2023-08" db="EMBL/GenBank/DDBJ databases">
        <title>Black Yeasts Isolated from many extreme environments.</title>
        <authorList>
            <person name="Coleine C."/>
            <person name="Stajich J.E."/>
            <person name="Selbmann L."/>
        </authorList>
    </citation>
    <scope>NUCLEOTIDE SEQUENCE [LARGE SCALE GENOMIC DNA]</scope>
    <source>
        <strain evidence="2 3">CCFEE 6328</strain>
    </source>
</reference>
<dbReference type="Proteomes" id="UP001345691">
    <property type="component" value="Unassembled WGS sequence"/>
</dbReference>
<feature type="compositionally biased region" description="Polar residues" evidence="1">
    <location>
        <begin position="327"/>
        <end position="340"/>
    </location>
</feature>
<evidence type="ECO:0000313" key="2">
    <source>
        <dbReference type="EMBL" id="KAK5061845.1"/>
    </source>
</evidence>
<dbReference type="EMBL" id="JAVRRF010000009">
    <property type="protein sequence ID" value="KAK5061845.1"/>
    <property type="molecule type" value="Genomic_DNA"/>
</dbReference>
<feature type="compositionally biased region" description="Basic residues" evidence="1">
    <location>
        <begin position="347"/>
        <end position="365"/>
    </location>
</feature>
<evidence type="ECO:0000256" key="1">
    <source>
        <dbReference type="SAM" id="MobiDB-lite"/>
    </source>
</evidence>
<feature type="compositionally biased region" description="Low complexity" evidence="1">
    <location>
        <begin position="386"/>
        <end position="399"/>
    </location>
</feature>
<protein>
    <submittedName>
        <fullName evidence="2">Uncharacterized protein</fullName>
    </submittedName>
</protein>
<gene>
    <name evidence="2" type="ORF">LTR69_005029</name>
</gene>
<feature type="region of interest" description="Disordered" evidence="1">
    <location>
        <begin position="1"/>
        <end position="96"/>
    </location>
</feature>
<evidence type="ECO:0000313" key="3">
    <source>
        <dbReference type="Proteomes" id="UP001345691"/>
    </source>
</evidence>
<feature type="compositionally biased region" description="Polar residues" evidence="1">
    <location>
        <begin position="49"/>
        <end position="65"/>
    </location>
</feature>
<feature type="region of interest" description="Disordered" evidence="1">
    <location>
        <begin position="533"/>
        <end position="568"/>
    </location>
</feature>
<feature type="compositionally biased region" description="Polar residues" evidence="1">
    <location>
        <begin position="16"/>
        <end position="34"/>
    </location>
</feature>
<comment type="caution">
    <text evidence="2">The sequence shown here is derived from an EMBL/GenBank/DDBJ whole genome shotgun (WGS) entry which is preliminary data.</text>
</comment>
<name>A0ABR0JDD7_9EURO</name>
<feature type="compositionally biased region" description="Low complexity" evidence="1">
    <location>
        <begin position="543"/>
        <end position="557"/>
    </location>
</feature>
<sequence>MGPRNRKKAARDRQATNDFFNNAHLNTTSPTISTAPLPGETASLPGETATASNQATRSASQARDTSSNFPAASSSSNVPVASSSSQIVTRPRSLAQPPLPPVRTDYYLFAPYDISQEVKDQFLAKLLEYGEYVLDQYKKDRRETERNLIIQFQYTYGRKVKGKRALEWHVDLEIIKQVAEGIVSRRLIGLWATGAESDGTPAEDIVVTAPEQLGDYEAASFVVGYFLESAVKIEKGLYPPADPNKHPAYLPLITIGLIKFSTLLKQLSERPEKPGDRVHWRDYYHSRLESMDTQENLHVPGAIANMDGTSLTKGLYDEEENLDIGSLNITDSAAGPSTDTAAPGEGKKKKRKNRKRGKRKNKGKGKAQATDTAASDVSDEDEPDVSEPGVAEPVGVVEPVDSDPDVPEPKGKGKGKARAEDLPAYIPGPNTPSVPDMPGAFGPGPAVPSAPEDNGEGPSTRAAAAPPAAAVDPITLVPDPDAGLEQRRRPLTKKAANDRIIQHLTKIHNAPYKNKEARRAALARARQQIMQSETLAAARGEQPLRPTAPRARAAPAPEHVPSRFQFGTLPGWEGELEAMMVEGMRKKKEPEPKK</sequence>
<feature type="compositionally biased region" description="Low complexity" evidence="1">
    <location>
        <begin position="66"/>
        <end position="85"/>
    </location>
</feature>
<feature type="compositionally biased region" description="Basic and acidic residues" evidence="1">
    <location>
        <begin position="407"/>
        <end position="421"/>
    </location>
</feature>